<name>B0MSG0_9BACT</name>
<accession>B0MSG0</accession>
<evidence type="ECO:0000313" key="2">
    <source>
        <dbReference type="EMBL" id="EDS04819.1"/>
    </source>
</evidence>
<feature type="transmembrane region" description="Helical" evidence="1">
    <location>
        <begin position="29"/>
        <end position="57"/>
    </location>
</feature>
<reference evidence="2" key="2">
    <citation type="submission" date="2013-09" db="EMBL/GenBank/DDBJ databases">
        <title>Draft genome sequence of Alistipes putredinis (DSM 17216).</title>
        <authorList>
            <person name="Sudarsanam P."/>
            <person name="Ley R."/>
            <person name="Guruge J."/>
            <person name="Turnbaugh P.J."/>
            <person name="Mahowald M."/>
            <person name="Liep D."/>
            <person name="Gordon J."/>
        </authorList>
    </citation>
    <scope>NUCLEOTIDE SEQUENCE</scope>
    <source>
        <strain evidence="2">DSM 17216</strain>
    </source>
</reference>
<dbReference type="Proteomes" id="UP000005819">
    <property type="component" value="Unassembled WGS sequence"/>
</dbReference>
<dbReference type="EMBL" id="ABFK02000015">
    <property type="protein sequence ID" value="EDS04819.1"/>
    <property type="molecule type" value="Genomic_DNA"/>
</dbReference>
<dbReference type="GeneID" id="73803157"/>
<organism evidence="2 3">
    <name type="scientific">Alistipes putredinis DSM 17216</name>
    <dbReference type="NCBI Taxonomy" id="445970"/>
    <lineage>
        <taxon>Bacteria</taxon>
        <taxon>Pseudomonadati</taxon>
        <taxon>Bacteroidota</taxon>
        <taxon>Bacteroidia</taxon>
        <taxon>Bacteroidales</taxon>
        <taxon>Rikenellaceae</taxon>
        <taxon>Alistipes</taxon>
    </lineage>
</organism>
<keyword evidence="1" id="KW-1133">Transmembrane helix</keyword>
<evidence type="ECO:0000313" key="3">
    <source>
        <dbReference type="Proteomes" id="UP000005819"/>
    </source>
</evidence>
<dbReference type="HOGENOM" id="CLU_2379867_0_0_10"/>
<proteinExistence type="predicted"/>
<dbReference type="RefSeq" id="WP_004328855.1">
    <property type="nucleotide sequence ID" value="NZ_DS499578.1"/>
</dbReference>
<sequence>MKKHLLTSFLFGTLTIVLCGIISGEPYRSIAWAVILVILIISVIAIGIATTAIYDLLKQGMNINMLTINGGIRFFDKSKPANPDIEENQNDQRK</sequence>
<gene>
    <name evidence="2" type="ORF">ALIPUT_00031</name>
</gene>
<comment type="caution">
    <text evidence="2">The sequence shown here is derived from an EMBL/GenBank/DDBJ whole genome shotgun (WGS) entry which is preliminary data.</text>
</comment>
<reference evidence="2" key="1">
    <citation type="submission" date="2007-10" db="EMBL/GenBank/DDBJ databases">
        <authorList>
            <person name="Fulton L."/>
            <person name="Clifton S."/>
            <person name="Fulton B."/>
            <person name="Xu J."/>
            <person name="Minx P."/>
            <person name="Pepin K.H."/>
            <person name="Johnson M."/>
            <person name="Thiruvilangam P."/>
            <person name="Bhonagiri V."/>
            <person name="Nash W.E."/>
            <person name="Mardis E.R."/>
            <person name="Wilson R.K."/>
        </authorList>
    </citation>
    <scope>NUCLEOTIDE SEQUENCE [LARGE SCALE GENOMIC DNA]</scope>
    <source>
        <strain evidence="2">DSM 17216</strain>
    </source>
</reference>
<keyword evidence="1" id="KW-0472">Membrane</keyword>
<evidence type="ECO:0000256" key="1">
    <source>
        <dbReference type="SAM" id="Phobius"/>
    </source>
</evidence>
<dbReference type="AlphaFoldDB" id="B0MSG0"/>
<keyword evidence="1" id="KW-0812">Transmembrane</keyword>
<protein>
    <submittedName>
        <fullName evidence="2">Uncharacterized protein</fullName>
    </submittedName>
</protein>
<keyword evidence="3" id="KW-1185">Reference proteome</keyword>